<evidence type="ECO:0000256" key="4">
    <source>
        <dbReference type="ARBA" id="ARBA00022456"/>
    </source>
</evidence>
<sequence>MASAFDDDSFKLLLDTVERFIRERLLPLEAEVERTEQVPADVIAEMREMGLFGLSIGQEYGGFELDITQEMQVQMLFSQVSQAFRMVFWPNVGIGSKGIAIAGTDLQKRTYLPGMATGEIPAAFCLTEPDAGSDAASLKTSAVRDGDFFVLNGTKRFISNATRAKVFTVMARSDPSKKGADGITAFLVDRDTPGLSIGKPEHKMGQKGSPIADVVLENVRIPAANIVGGPEAEGRGFKIAMAVLDAGRASVAASAVGAAKRLIDEAARYALQRKQFGQPLAQFQLIQAMLADSEAEYLAGHALALRAGQALQRGEDTRVLAASAKYFCSEMLGRVADRAVQILGGNGYMAEYPVERLYRDARAFRIYEGTSQILQLVIARAMLQRYAD</sequence>
<dbReference type="InterPro" id="IPR037069">
    <property type="entry name" value="AcylCoA_DH/ox_N_sf"/>
</dbReference>
<evidence type="ECO:0000256" key="5">
    <source>
        <dbReference type="ARBA" id="ARBA00022630"/>
    </source>
</evidence>
<evidence type="ECO:0000256" key="6">
    <source>
        <dbReference type="ARBA" id="ARBA00022827"/>
    </source>
</evidence>
<dbReference type="GO" id="GO:0050660">
    <property type="term" value="F:flavin adenine dinucleotide binding"/>
    <property type="evidence" value="ECO:0007669"/>
    <property type="project" value="InterPro"/>
</dbReference>
<dbReference type="Pfam" id="PF02770">
    <property type="entry name" value="Acyl-CoA_dh_M"/>
    <property type="match status" value="1"/>
</dbReference>
<evidence type="ECO:0000256" key="7">
    <source>
        <dbReference type="ARBA" id="ARBA00023002"/>
    </source>
</evidence>
<reference evidence="11 12" key="1">
    <citation type="submission" date="2018-09" db="EMBL/GenBank/DDBJ databases">
        <authorList>
            <person name="Zhu H."/>
        </authorList>
    </citation>
    <scope>NUCLEOTIDE SEQUENCE [LARGE SCALE GENOMIC DNA]</scope>
    <source>
        <strain evidence="11 12">K1S02-61</strain>
    </source>
</reference>
<dbReference type="PANTHER" id="PTHR43884">
    <property type="entry name" value="ACYL-COA DEHYDROGENASE"/>
    <property type="match status" value="1"/>
</dbReference>
<dbReference type="InterPro" id="IPR006089">
    <property type="entry name" value="Acyl-CoA_DH_CS"/>
</dbReference>
<dbReference type="Gene3D" id="1.10.540.10">
    <property type="entry name" value="Acyl-CoA dehydrogenase/oxidase, N-terminal domain"/>
    <property type="match status" value="1"/>
</dbReference>
<dbReference type="FunFam" id="2.40.110.10:FF:000001">
    <property type="entry name" value="Acyl-CoA dehydrogenase, mitochondrial"/>
    <property type="match status" value="1"/>
</dbReference>
<dbReference type="Gene3D" id="1.20.140.10">
    <property type="entry name" value="Butyryl-CoA Dehydrogenase, subunit A, domain 3"/>
    <property type="match status" value="1"/>
</dbReference>
<dbReference type="Proteomes" id="UP000284006">
    <property type="component" value="Unassembled WGS sequence"/>
</dbReference>
<dbReference type="GO" id="GO:0003995">
    <property type="term" value="F:acyl-CoA dehydrogenase activity"/>
    <property type="evidence" value="ECO:0007669"/>
    <property type="project" value="InterPro"/>
</dbReference>
<dbReference type="InterPro" id="IPR046373">
    <property type="entry name" value="Acyl-CoA_Oxase/DH_mid-dom_sf"/>
</dbReference>
<dbReference type="PROSITE" id="PS00072">
    <property type="entry name" value="ACYL_COA_DH_1"/>
    <property type="match status" value="1"/>
</dbReference>
<comment type="similarity">
    <text evidence="3">Belongs to the acyl-CoA dehydrogenase family.</text>
</comment>
<dbReference type="Gene3D" id="2.40.110.10">
    <property type="entry name" value="Butyryl-CoA Dehydrogenase, subunit A, domain 2"/>
    <property type="match status" value="1"/>
</dbReference>
<comment type="cofactor">
    <cofactor evidence="1">
        <name>FAD</name>
        <dbReference type="ChEBI" id="CHEBI:57692"/>
    </cofactor>
</comment>
<keyword evidence="12" id="KW-1185">Reference proteome</keyword>
<gene>
    <name evidence="11" type="ORF">D3872_05865</name>
</gene>
<dbReference type="PIRSF" id="PIRSF016578">
    <property type="entry name" value="HsaA"/>
    <property type="match status" value="1"/>
</dbReference>
<dbReference type="OrthoDB" id="9770681at2"/>
<evidence type="ECO:0000313" key="12">
    <source>
        <dbReference type="Proteomes" id="UP000284006"/>
    </source>
</evidence>
<evidence type="ECO:0000313" key="11">
    <source>
        <dbReference type="EMBL" id="RJG22072.1"/>
    </source>
</evidence>
<evidence type="ECO:0000259" key="10">
    <source>
        <dbReference type="Pfam" id="PF02771"/>
    </source>
</evidence>
<feature type="domain" description="Acyl-CoA dehydrogenase/oxidase N-terminal" evidence="10">
    <location>
        <begin position="11"/>
        <end position="119"/>
    </location>
</feature>
<dbReference type="PANTHER" id="PTHR43884:SF40">
    <property type="entry name" value="ACYL-COA DEHYDROGENASE"/>
    <property type="match status" value="1"/>
</dbReference>
<dbReference type="Pfam" id="PF02771">
    <property type="entry name" value="Acyl-CoA_dh_N"/>
    <property type="match status" value="1"/>
</dbReference>
<dbReference type="SUPFAM" id="SSF56645">
    <property type="entry name" value="Acyl-CoA dehydrogenase NM domain-like"/>
    <property type="match status" value="1"/>
</dbReference>
<dbReference type="RefSeq" id="WP_119809904.1">
    <property type="nucleotide sequence ID" value="NZ_QYUP01000063.1"/>
</dbReference>
<dbReference type="InterPro" id="IPR009075">
    <property type="entry name" value="AcylCo_DH/oxidase_C"/>
</dbReference>
<dbReference type="InterPro" id="IPR036250">
    <property type="entry name" value="AcylCo_DH-like_C"/>
</dbReference>
<organism evidence="11 12">
    <name type="scientific">Massilia cavernae</name>
    <dbReference type="NCBI Taxonomy" id="2320864"/>
    <lineage>
        <taxon>Bacteria</taxon>
        <taxon>Pseudomonadati</taxon>
        <taxon>Pseudomonadota</taxon>
        <taxon>Betaproteobacteria</taxon>
        <taxon>Burkholderiales</taxon>
        <taxon>Oxalobacteraceae</taxon>
        <taxon>Telluria group</taxon>
        <taxon>Massilia</taxon>
    </lineage>
</organism>
<comment type="pathway">
    <text evidence="2">Amino-acid degradation; L-valine degradation.</text>
</comment>
<evidence type="ECO:0000256" key="3">
    <source>
        <dbReference type="ARBA" id="ARBA00009347"/>
    </source>
</evidence>
<dbReference type="InterPro" id="IPR013786">
    <property type="entry name" value="AcylCoA_DH/ox_N"/>
</dbReference>
<dbReference type="GO" id="GO:0009083">
    <property type="term" value="P:branched-chain amino acid catabolic process"/>
    <property type="evidence" value="ECO:0007669"/>
    <property type="project" value="UniProtKB-KW"/>
</dbReference>
<dbReference type="EMBL" id="QYUP01000063">
    <property type="protein sequence ID" value="RJG22072.1"/>
    <property type="molecule type" value="Genomic_DNA"/>
</dbReference>
<dbReference type="AlphaFoldDB" id="A0A418Y5L2"/>
<evidence type="ECO:0000256" key="1">
    <source>
        <dbReference type="ARBA" id="ARBA00001974"/>
    </source>
</evidence>
<accession>A0A418Y5L2</accession>
<feature type="domain" description="Acyl-CoA dehydrogenase/oxidase C-terminal" evidence="8">
    <location>
        <begin position="234"/>
        <end position="383"/>
    </location>
</feature>
<dbReference type="FunFam" id="1.20.140.10:FF:000001">
    <property type="entry name" value="Acyl-CoA dehydrogenase"/>
    <property type="match status" value="1"/>
</dbReference>
<protein>
    <submittedName>
        <fullName evidence="11">Acyl-CoA dehydrogenase</fullName>
    </submittedName>
</protein>
<dbReference type="SUPFAM" id="SSF47203">
    <property type="entry name" value="Acyl-CoA dehydrogenase C-terminal domain-like"/>
    <property type="match status" value="1"/>
</dbReference>
<dbReference type="InterPro" id="IPR009100">
    <property type="entry name" value="AcylCoA_DH/oxidase_NM_dom_sf"/>
</dbReference>
<keyword evidence="7" id="KW-0560">Oxidoreductase</keyword>
<evidence type="ECO:0000259" key="9">
    <source>
        <dbReference type="Pfam" id="PF02770"/>
    </source>
</evidence>
<evidence type="ECO:0000259" key="8">
    <source>
        <dbReference type="Pfam" id="PF00441"/>
    </source>
</evidence>
<comment type="caution">
    <text evidence="11">The sequence shown here is derived from an EMBL/GenBank/DDBJ whole genome shotgun (WGS) entry which is preliminary data.</text>
</comment>
<name>A0A418Y5L2_9BURK</name>
<dbReference type="PROSITE" id="PS00073">
    <property type="entry name" value="ACYL_COA_DH_2"/>
    <property type="match status" value="1"/>
</dbReference>
<feature type="domain" description="Acyl-CoA oxidase/dehydrogenase middle" evidence="9">
    <location>
        <begin position="123"/>
        <end position="219"/>
    </location>
</feature>
<evidence type="ECO:0000256" key="2">
    <source>
        <dbReference type="ARBA" id="ARBA00005109"/>
    </source>
</evidence>
<keyword evidence="4" id="KW-0101">Branched-chain amino acid catabolism</keyword>
<dbReference type="InterPro" id="IPR006091">
    <property type="entry name" value="Acyl-CoA_Oxase/DH_mid-dom"/>
</dbReference>
<keyword evidence="6" id="KW-0274">FAD</keyword>
<keyword evidence="5" id="KW-0285">Flavoprotein</keyword>
<dbReference type="Pfam" id="PF00441">
    <property type="entry name" value="Acyl-CoA_dh_1"/>
    <property type="match status" value="1"/>
</dbReference>
<proteinExistence type="inferred from homology"/>